<evidence type="ECO:0000313" key="3">
    <source>
        <dbReference type="EMBL" id="MYR32972.1"/>
    </source>
</evidence>
<sequence>MDSISMVCFPHAGAGRFYYSRWQQAFSGIVDLNIVQYPLRENRLNTPMPESVGELAEDIFEEFEDVLRGPYAIWGHSMGGVLGYEVAKLCQDRLGNAPLTFFSSGSSAPCRARFRRVGNLDTPEGFRDVLLRYGGVPEEYLRDADFMTYFAPAIKADLRLLSAYQDTGRVPLRCPLVLMLGRGDTVTPDQWEHYTDHSLEVNEYEGGHFFLDRHRESMVALMESRLQLAWQLRETRTAVGAPARPRGEVL</sequence>
<dbReference type="PANTHER" id="PTHR11487">
    <property type="entry name" value="THIOESTERASE"/>
    <property type="match status" value="1"/>
</dbReference>
<protein>
    <submittedName>
        <fullName evidence="3">Alpha/beta fold hydrolase</fullName>
    </submittedName>
</protein>
<dbReference type="EMBL" id="WWHY01000001">
    <property type="protein sequence ID" value="MYR32972.1"/>
    <property type="molecule type" value="Genomic_DNA"/>
</dbReference>
<dbReference type="PANTHER" id="PTHR11487:SF0">
    <property type="entry name" value="S-ACYL FATTY ACID SYNTHASE THIOESTERASE, MEDIUM CHAIN"/>
    <property type="match status" value="1"/>
</dbReference>
<dbReference type="InterPro" id="IPR029058">
    <property type="entry name" value="AB_hydrolase_fold"/>
</dbReference>
<evidence type="ECO:0000313" key="4">
    <source>
        <dbReference type="Proteomes" id="UP000467124"/>
    </source>
</evidence>
<comment type="similarity">
    <text evidence="1">Belongs to the thioesterase family.</text>
</comment>
<keyword evidence="3" id="KW-0378">Hydrolase</keyword>
<dbReference type="Gene3D" id="3.40.50.1820">
    <property type="entry name" value="alpha/beta hydrolase"/>
    <property type="match status" value="1"/>
</dbReference>
<accession>A0A7K2ISM1</accession>
<dbReference type="AlphaFoldDB" id="A0A7K2ISM1"/>
<evidence type="ECO:0000256" key="1">
    <source>
        <dbReference type="ARBA" id="ARBA00007169"/>
    </source>
</evidence>
<gene>
    <name evidence="3" type="ORF">GTW20_12035</name>
</gene>
<dbReference type="Proteomes" id="UP000467124">
    <property type="component" value="Unassembled WGS sequence"/>
</dbReference>
<proteinExistence type="inferred from homology"/>
<organism evidence="3 4">
    <name type="scientific">Nocardiopsis alba</name>
    <dbReference type="NCBI Taxonomy" id="53437"/>
    <lineage>
        <taxon>Bacteria</taxon>
        <taxon>Bacillati</taxon>
        <taxon>Actinomycetota</taxon>
        <taxon>Actinomycetes</taxon>
        <taxon>Streptosporangiales</taxon>
        <taxon>Nocardiopsidaceae</taxon>
        <taxon>Nocardiopsis</taxon>
    </lineage>
</organism>
<evidence type="ECO:0000259" key="2">
    <source>
        <dbReference type="Pfam" id="PF00975"/>
    </source>
</evidence>
<dbReference type="GO" id="GO:0016787">
    <property type="term" value="F:hydrolase activity"/>
    <property type="evidence" value="ECO:0007669"/>
    <property type="project" value="UniProtKB-KW"/>
</dbReference>
<dbReference type="SUPFAM" id="SSF53474">
    <property type="entry name" value="alpha/beta-Hydrolases"/>
    <property type="match status" value="1"/>
</dbReference>
<dbReference type="Pfam" id="PF00975">
    <property type="entry name" value="Thioesterase"/>
    <property type="match status" value="1"/>
</dbReference>
<dbReference type="InterPro" id="IPR001031">
    <property type="entry name" value="Thioesterase"/>
</dbReference>
<reference evidence="3 4" key="1">
    <citation type="journal article" date="2019" name="Nat. Commun.">
        <title>The antimicrobial potential of Streptomyces from insect microbiomes.</title>
        <authorList>
            <person name="Chevrette M.G."/>
            <person name="Carlson C.M."/>
            <person name="Ortega H.E."/>
            <person name="Thomas C."/>
            <person name="Ananiev G.E."/>
            <person name="Barns K.J."/>
            <person name="Book A.J."/>
            <person name="Cagnazzo J."/>
            <person name="Carlos C."/>
            <person name="Flanigan W."/>
            <person name="Grubbs K.J."/>
            <person name="Horn H.A."/>
            <person name="Hoffmann F.M."/>
            <person name="Klassen J.L."/>
            <person name="Knack J.J."/>
            <person name="Lewin G.R."/>
            <person name="McDonald B.R."/>
            <person name="Muller L."/>
            <person name="Melo W.G.P."/>
            <person name="Pinto-Tomas A.A."/>
            <person name="Schmitz A."/>
            <person name="Wendt-Pienkowski E."/>
            <person name="Wildman S."/>
            <person name="Zhao M."/>
            <person name="Zhang F."/>
            <person name="Bugni T.S."/>
            <person name="Andes D.R."/>
            <person name="Pupo M.T."/>
            <person name="Currie C.R."/>
        </authorList>
    </citation>
    <scope>NUCLEOTIDE SEQUENCE [LARGE SCALE GENOMIC DNA]</scope>
    <source>
        <strain evidence="3 4">SID5840</strain>
    </source>
</reference>
<feature type="domain" description="Thioesterase" evidence="2">
    <location>
        <begin position="7"/>
        <end position="221"/>
    </location>
</feature>
<comment type="caution">
    <text evidence="3">The sequence shown here is derived from an EMBL/GenBank/DDBJ whole genome shotgun (WGS) entry which is preliminary data.</text>
</comment>
<dbReference type="GO" id="GO:0008610">
    <property type="term" value="P:lipid biosynthetic process"/>
    <property type="evidence" value="ECO:0007669"/>
    <property type="project" value="TreeGrafter"/>
</dbReference>
<dbReference type="InterPro" id="IPR012223">
    <property type="entry name" value="TEII"/>
</dbReference>
<dbReference type="RefSeq" id="WP_161110982.1">
    <property type="nucleotide sequence ID" value="NZ_WWHY01000001.1"/>
</dbReference>
<name>A0A7K2ISM1_9ACTN</name>